<feature type="region of interest" description="Disordered" evidence="1">
    <location>
        <begin position="69"/>
        <end position="88"/>
    </location>
</feature>
<evidence type="ECO:0000313" key="2">
    <source>
        <dbReference type="EMBL" id="KAK9780157.1"/>
    </source>
</evidence>
<keyword evidence="3" id="KW-1185">Reference proteome</keyword>
<dbReference type="Proteomes" id="UP001465668">
    <property type="component" value="Unassembled WGS sequence"/>
</dbReference>
<protein>
    <submittedName>
        <fullName evidence="2">Transcription factor domain-containing protein</fullName>
    </submittedName>
</protein>
<comment type="caution">
    <text evidence="2">The sequence shown here is derived from an EMBL/GenBank/DDBJ whole genome shotgun (WGS) entry which is preliminary data.</text>
</comment>
<evidence type="ECO:0000256" key="1">
    <source>
        <dbReference type="SAM" id="MobiDB-lite"/>
    </source>
</evidence>
<name>A0ABR2Y2I5_9PEZI</name>
<sequence>MANLEPLNLVQESLEWHDLDINLDDLLSQQPNNETTRDTLSASSSLVLQATPSADPTAQSPQDYLFRTVSIPRPPADNSRSLVQRPKTKTGMQSTASLILHTLKSFSLMILHHNTLPPFIHPSLVCSDVGNDDMESLNNCISLMHMASSGVQGSLKLFWKNVRQECERLYDVRLQLNKLQLLAAMQALSIYIITRLDQGVTDYNNLDARLIATVTALAMQFNSVAPRGIYESNHDAGTGWRDWIYEESRRRLVFHPNLRGRRIDRIKGCA</sequence>
<gene>
    <name evidence="2" type="ORF">SCAR479_02794</name>
</gene>
<reference evidence="2 3" key="1">
    <citation type="submission" date="2024-02" db="EMBL/GenBank/DDBJ databases">
        <title>First draft genome assembly of two strains of Seiridium cardinale.</title>
        <authorList>
            <person name="Emiliani G."/>
            <person name="Scali E."/>
        </authorList>
    </citation>
    <scope>NUCLEOTIDE SEQUENCE [LARGE SCALE GENOMIC DNA]</scope>
    <source>
        <strain evidence="2 3">BM-138-000479</strain>
    </source>
</reference>
<organism evidence="2 3">
    <name type="scientific">Seiridium cardinale</name>
    <dbReference type="NCBI Taxonomy" id="138064"/>
    <lineage>
        <taxon>Eukaryota</taxon>
        <taxon>Fungi</taxon>
        <taxon>Dikarya</taxon>
        <taxon>Ascomycota</taxon>
        <taxon>Pezizomycotina</taxon>
        <taxon>Sordariomycetes</taxon>
        <taxon>Xylariomycetidae</taxon>
        <taxon>Amphisphaeriales</taxon>
        <taxon>Sporocadaceae</taxon>
        <taxon>Seiridium</taxon>
    </lineage>
</organism>
<evidence type="ECO:0000313" key="3">
    <source>
        <dbReference type="Proteomes" id="UP001465668"/>
    </source>
</evidence>
<dbReference type="EMBL" id="JARVKM010000007">
    <property type="protein sequence ID" value="KAK9780157.1"/>
    <property type="molecule type" value="Genomic_DNA"/>
</dbReference>
<accession>A0ABR2Y2I5</accession>
<proteinExistence type="predicted"/>